<keyword evidence="1" id="KW-0479">Metal-binding</keyword>
<dbReference type="GO" id="GO:0046872">
    <property type="term" value="F:metal ion binding"/>
    <property type="evidence" value="ECO:0007669"/>
    <property type="project" value="UniProtKB-KW"/>
</dbReference>
<evidence type="ECO:0000256" key="2">
    <source>
        <dbReference type="ARBA" id="ARBA00023004"/>
    </source>
</evidence>
<name>A0A1V1I1V0_9FIRM</name>
<dbReference type="GO" id="GO:0051536">
    <property type="term" value="F:iron-sulfur cluster binding"/>
    <property type="evidence" value="ECO:0007669"/>
    <property type="project" value="UniProtKB-KW"/>
</dbReference>
<accession>A0A1V1I1V0</accession>
<evidence type="ECO:0000256" key="3">
    <source>
        <dbReference type="ARBA" id="ARBA00023014"/>
    </source>
</evidence>
<sequence length="427" mass="48441">MSHITAKNAYKSLEERINKFPQGAPPSKTLYQILSILFTEEEARLVAKLPIKAFRVKTAANIWNVSQSEAYKILDNLAKKALILDIEDDKGKKYILPPPMAGFFEFSMMRTRHDIDQKLLAELYYQYINEEEDFIKELFYSTDTKLGRVYVQEEVLTNENEVTILDYERATHIIEESKHIGISMCYCRHRMSHVGKACDAPMDICMTFNNTANSLINNNFARRVDASECKELLHQAYENNLVQCGENVRSGVTFICNCCGCCCEALVAAKRFGNMNPVQTTSFIPQINYDSCINCGKCVKICPIDAISKSIENNKEVVKIDEDRCLGCGVCVRNCHKKSITLRKRKEKIITPANSVHRAVLMAIEKGQLQNLIFDNEALASHRAMGAILSSILNLEPAKRALANEQLKSTYLDRLLSIKKPERKKSN</sequence>
<reference evidence="5 6" key="1">
    <citation type="submission" date="2014-04" db="EMBL/GenBank/DDBJ databases">
        <authorList>
            <person name="Hornung B.V."/>
        </authorList>
    </citation>
    <scope>NUCLEOTIDE SEQUENCE [LARGE SCALE GENOMIC DNA]</scope>
    <source>
        <strain evidence="5 6">CRIB</strain>
    </source>
</reference>
<dbReference type="EMBL" id="LN555523">
    <property type="protein sequence ID" value="CED94195.1"/>
    <property type="molecule type" value="Genomic_DNA"/>
</dbReference>
<proteinExistence type="predicted"/>
<feature type="domain" description="4Fe-4S ferredoxin-type" evidence="4">
    <location>
        <begin position="283"/>
        <end position="312"/>
    </location>
</feature>
<dbReference type="SUPFAM" id="SSF54862">
    <property type="entry name" value="4Fe-4S ferredoxins"/>
    <property type="match status" value="1"/>
</dbReference>
<dbReference type="PROSITE" id="PS00198">
    <property type="entry name" value="4FE4S_FER_1"/>
    <property type="match status" value="1"/>
</dbReference>
<evidence type="ECO:0000259" key="4">
    <source>
        <dbReference type="PROSITE" id="PS51379"/>
    </source>
</evidence>
<keyword evidence="6" id="KW-1185">Reference proteome</keyword>
<dbReference type="Proteomes" id="UP000245622">
    <property type="component" value="Chromosome 1"/>
</dbReference>
<dbReference type="InterPro" id="IPR017900">
    <property type="entry name" value="4Fe4S_Fe_S_CS"/>
</dbReference>
<dbReference type="Gene3D" id="3.30.70.20">
    <property type="match status" value="2"/>
</dbReference>
<feature type="domain" description="4Fe-4S ferredoxin-type" evidence="4">
    <location>
        <begin position="316"/>
        <end position="345"/>
    </location>
</feature>
<evidence type="ECO:0000313" key="6">
    <source>
        <dbReference type="Proteomes" id="UP000245622"/>
    </source>
</evidence>
<dbReference type="GeneID" id="82205622"/>
<dbReference type="InterPro" id="IPR017896">
    <property type="entry name" value="4Fe4S_Fe-S-bd"/>
</dbReference>
<evidence type="ECO:0000256" key="1">
    <source>
        <dbReference type="ARBA" id="ARBA00022723"/>
    </source>
</evidence>
<evidence type="ECO:0000313" key="5">
    <source>
        <dbReference type="EMBL" id="CED94195.1"/>
    </source>
</evidence>
<keyword evidence="2" id="KW-0408">Iron</keyword>
<keyword evidence="3" id="KW-0411">Iron-sulfur</keyword>
<gene>
    <name evidence="5" type="ORF">CRIB_1588</name>
</gene>
<dbReference type="AlphaFoldDB" id="A0A1V1I1V0"/>
<dbReference type="PROSITE" id="PS51379">
    <property type="entry name" value="4FE4S_FER_2"/>
    <property type="match status" value="2"/>
</dbReference>
<dbReference type="KEGG" id="ril:CRIB_1588"/>
<dbReference type="Pfam" id="PF12838">
    <property type="entry name" value="Fer4_7"/>
    <property type="match status" value="1"/>
</dbReference>
<protein>
    <submittedName>
        <fullName evidence="5">4Fe-4S ferredoxin</fullName>
    </submittedName>
</protein>
<organism evidence="5 6">
    <name type="scientific">Romboutsia ilealis</name>
    <dbReference type="NCBI Taxonomy" id="1115758"/>
    <lineage>
        <taxon>Bacteria</taxon>
        <taxon>Bacillati</taxon>
        <taxon>Bacillota</taxon>
        <taxon>Clostridia</taxon>
        <taxon>Peptostreptococcales</taxon>
        <taxon>Peptostreptococcaceae</taxon>
        <taxon>Romboutsia</taxon>
    </lineage>
</organism>
<dbReference type="RefSeq" id="WP_180701736.1">
    <property type="nucleotide sequence ID" value="NZ_CAJUCR010000009.1"/>
</dbReference>